<dbReference type="AlphaFoldDB" id="A0A6V7XCG7"/>
<dbReference type="Proteomes" id="UP000580250">
    <property type="component" value="Unassembled WGS sequence"/>
</dbReference>
<feature type="region of interest" description="Disordered" evidence="1">
    <location>
        <begin position="1"/>
        <end position="21"/>
    </location>
</feature>
<reference evidence="2 3" key="1">
    <citation type="submission" date="2020-08" db="EMBL/GenBank/DDBJ databases">
        <authorList>
            <person name="Koutsovoulos G."/>
            <person name="Danchin GJ E."/>
        </authorList>
    </citation>
    <scope>NUCLEOTIDE SEQUENCE [LARGE SCALE GENOMIC DNA]</scope>
</reference>
<feature type="compositionally biased region" description="Polar residues" evidence="1">
    <location>
        <begin position="1"/>
        <end position="17"/>
    </location>
</feature>
<dbReference type="OrthoDB" id="5877443at2759"/>
<gene>
    <name evidence="2" type="ORF">MENT_LOCUS50086</name>
</gene>
<evidence type="ECO:0000313" key="3">
    <source>
        <dbReference type="Proteomes" id="UP000580250"/>
    </source>
</evidence>
<evidence type="ECO:0000256" key="1">
    <source>
        <dbReference type="SAM" id="MobiDB-lite"/>
    </source>
</evidence>
<evidence type="ECO:0000313" key="2">
    <source>
        <dbReference type="EMBL" id="CAD2196885.1"/>
    </source>
</evidence>
<accession>A0A6V7XCG7</accession>
<proteinExistence type="predicted"/>
<dbReference type="EMBL" id="CAJEWN010001370">
    <property type="protein sequence ID" value="CAD2196885.1"/>
    <property type="molecule type" value="Genomic_DNA"/>
</dbReference>
<name>A0A6V7XCG7_MELEN</name>
<comment type="caution">
    <text evidence="2">The sequence shown here is derived from an EMBL/GenBank/DDBJ whole genome shotgun (WGS) entry which is preliminary data.</text>
</comment>
<protein>
    <submittedName>
        <fullName evidence="2">Uncharacterized protein</fullName>
    </submittedName>
</protein>
<organism evidence="2 3">
    <name type="scientific">Meloidogyne enterolobii</name>
    <name type="common">Root-knot nematode worm</name>
    <name type="synonym">Meloidogyne mayaguensis</name>
    <dbReference type="NCBI Taxonomy" id="390850"/>
    <lineage>
        <taxon>Eukaryota</taxon>
        <taxon>Metazoa</taxon>
        <taxon>Ecdysozoa</taxon>
        <taxon>Nematoda</taxon>
        <taxon>Chromadorea</taxon>
        <taxon>Rhabditida</taxon>
        <taxon>Tylenchina</taxon>
        <taxon>Tylenchomorpha</taxon>
        <taxon>Tylenchoidea</taxon>
        <taxon>Meloidogynidae</taxon>
        <taxon>Meloidogyninae</taxon>
        <taxon>Meloidogyne</taxon>
    </lineage>
</organism>
<sequence>MDSSNKATKRPLTTSPQLPAKRQQFLDQISELNFDSLEGDTSISPVARTIISQLGNLLKTAASIISDMSQQQQLPSQNIDNFSEKERQRSIVISGLPRSTNPLPSARANEDKNNVTCILDQLGVEICPLAVYRLGKDNPTRTGAPPLVKVLFPATFFQKATLRSWSEQRKKLKGIPSYRNLNIRESMSPEQLKARKLLQEECKQRRLTDKGDWIIYANTIVLREKVNELRKSLS</sequence>